<feature type="transmembrane region" description="Helical" evidence="1">
    <location>
        <begin position="136"/>
        <end position="159"/>
    </location>
</feature>
<feature type="transmembrane region" description="Helical" evidence="1">
    <location>
        <begin position="174"/>
        <end position="192"/>
    </location>
</feature>
<dbReference type="EMBL" id="DRLF01000462">
    <property type="protein sequence ID" value="HEC07845.1"/>
    <property type="molecule type" value="Genomic_DNA"/>
</dbReference>
<name>A0A831RZ09_9GAMM</name>
<keyword evidence="1" id="KW-0472">Membrane</keyword>
<feature type="transmembrane region" description="Helical" evidence="1">
    <location>
        <begin position="55"/>
        <end position="80"/>
    </location>
</feature>
<evidence type="ECO:0000256" key="1">
    <source>
        <dbReference type="SAM" id="Phobius"/>
    </source>
</evidence>
<sequence>MKLFSGLYDRAMRWARHPKAPWYLAGLSFSESSFFPVPPDVMLAPMSLARPEKAWFFAFLTTLASVVGGIAGYFIGLWAFDFIEPLLHDVGYYDKYLQVRAWFDEWGFWAIFIAGFSPIPYKIFTITAGVISMSFLPFVLASIIGRGGRFFLVAGLMAWGGKPMEDKLHKYMDVIGWSVLVVIVLAVIVINLW</sequence>
<dbReference type="AlphaFoldDB" id="A0A831RZ09"/>
<accession>A0A831RZ09</accession>
<evidence type="ECO:0000313" key="3">
    <source>
        <dbReference type="EMBL" id="HEC07845.1"/>
    </source>
</evidence>
<dbReference type="Pfam" id="PF09335">
    <property type="entry name" value="VTT_dom"/>
    <property type="match status" value="1"/>
</dbReference>
<protein>
    <submittedName>
        <fullName evidence="3">DedA family protein</fullName>
    </submittedName>
</protein>
<organism evidence="3">
    <name type="scientific">Thiolapillus brandeum</name>
    <dbReference type="NCBI Taxonomy" id="1076588"/>
    <lineage>
        <taxon>Bacteria</taxon>
        <taxon>Pseudomonadati</taxon>
        <taxon>Pseudomonadota</taxon>
        <taxon>Gammaproteobacteria</taxon>
        <taxon>Chromatiales</taxon>
        <taxon>Sedimenticolaceae</taxon>
        <taxon>Thiolapillus</taxon>
    </lineage>
</organism>
<dbReference type="Proteomes" id="UP000886339">
    <property type="component" value="Unassembled WGS sequence"/>
</dbReference>
<gene>
    <name evidence="3" type="ORF">ENJ12_13395</name>
</gene>
<dbReference type="PANTHER" id="PTHR42709">
    <property type="entry name" value="ALKALINE PHOSPHATASE LIKE PROTEIN"/>
    <property type="match status" value="1"/>
</dbReference>
<proteinExistence type="predicted"/>
<dbReference type="GO" id="GO:0005886">
    <property type="term" value="C:plasma membrane"/>
    <property type="evidence" value="ECO:0007669"/>
    <property type="project" value="UniProtKB-ARBA"/>
</dbReference>
<dbReference type="InterPro" id="IPR051311">
    <property type="entry name" value="DedA_domain"/>
</dbReference>
<feature type="transmembrane region" description="Helical" evidence="1">
    <location>
        <begin position="106"/>
        <end position="124"/>
    </location>
</feature>
<comment type="caution">
    <text evidence="3">The sequence shown here is derived from an EMBL/GenBank/DDBJ whole genome shotgun (WGS) entry which is preliminary data.</text>
</comment>
<dbReference type="PANTHER" id="PTHR42709:SF11">
    <property type="entry name" value="DEDA FAMILY PROTEIN"/>
    <property type="match status" value="1"/>
</dbReference>
<keyword evidence="1" id="KW-1133">Transmembrane helix</keyword>
<reference evidence="3" key="1">
    <citation type="journal article" date="2020" name="mSystems">
        <title>Genome- and Community-Level Interaction Insights into Carbon Utilization and Element Cycling Functions of Hydrothermarchaeota in Hydrothermal Sediment.</title>
        <authorList>
            <person name="Zhou Z."/>
            <person name="Liu Y."/>
            <person name="Xu W."/>
            <person name="Pan J."/>
            <person name="Luo Z.H."/>
            <person name="Li M."/>
        </authorList>
    </citation>
    <scope>NUCLEOTIDE SEQUENCE [LARGE SCALE GENOMIC DNA]</scope>
    <source>
        <strain evidence="3">HyVt-458</strain>
    </source>
</reference>
<feature type="domain" description="VTT" evidence="2">
    <location>
        <begin position="41"/>
        <end position="157"/>
    </location>
</feature>
<evidence type="ECO:0000259" key="2">
    <source>
        <dbReference type="Pfam" id="PF09335"/>
    </source>
</evidence>
<dbReference type="InterPro" id="IPR032816">
    <property type="entry name" value="VTT_dom"/>
</dbReference>
<keyword evidence="1" id="KW-0812">Transmembrane</keyword>